<evidence type="ECO:0000313" key="1">
    <source>
        <dbReference type="EMBL" id="KAH8703222.1"/>
    </source>
</evidence>
<dbReference type="RefSeq" id="XP_046076240.1">
    <property type="nucleotide sequence ID" value="XM_046210556.1"/>
</dbReference>
<dbReference type="InterPro" id="IPR038921">
    <property type="entry name" value="YOR389W-like"/>
</dbReference>
<dbReference type="PANTHER" id="PTHR35204">
    <property type="entry name" value="YALI0A21131P"/>
    <property type="match status" value="1"/>
</dbReference>
<evidence type="ECO:0000313" key="2">
    <source>
        <dbReference type="Proteomes" id="UP001201262"/>
    </source>
</evidence>
<dbReference type="Proteomes" id="UP001201262">
    <property type="component" value="Unassembled WGS sequence"/>
</dbReference>
<keyword evidence="2" id="KW-1185">Reference proteome</keyword>
<proteinExistence type="predicted"/>
<sequence>MTTTAAVGNANHIFNAIHSSMRQWGSSWNHNGMSFFLATVPQHTMLYHGSHSNQPVTSFEWLAFEPEHALWFVNKWMGHHKSPSYEIRAKGSLHSNQAPLKQERAERGWLHTYAASKDLRLLYIDGISAGKSEMGTLDSQDRILFNDTIEDSHDDISRAMMACKLFSEDWDGRIDGLIRMETGFEIILCDFAHDLHLVNMVRGKPYSDDGSARKPVIDEMWRLYKVIAKRYSGIGGDRVRLNYDQFVTAYGYPELDLFNQSSGLPRLTNISLNLLEPIKQDLSDLVMSTDPSQTSYNWQHVTDMIVTRYSDDLKYFVSGKLDTVDALQLEIERVLLPFIDFDNRDSRAEINRCTGYFQTPNQPSSTIASAAVNDVSSTICSTLRSALDIVKYDDVVLSIQNLIDYLSWTTWNECPQKCDNDEACFIPIWPAGTVEDRENPQCRDGPYYNKSSPPYWDKRPFQGGQIYD</sequence>
<dbReference type="EMBL" id="JAJTJA010000002">
    <property type="protein sequence ID" value="KAH8703222.1"/>
    <property type="molecule type" value="Genomic_DNA"/>
</dbReference>
<accession>A0AAD4KYD9</accession>
<protein>
    <submittedName>
        <fullName evidence="1">Uncharacterized protein</fullName>
    </submittedName>
</protein>
<dbReference type="AlphaFoldDB" id="A0AAD4KYD9"/>
<reference evidence="1" key="1">
    <citation type="submission" date="2021-12" db="EMBL/GenBank/DDBJ databases">
        <title>Convergent genome expansion in fungi linked to evolution of root-endophyte symbiosis.</title>
        <authorList>
            <consortium name="DOE Joint Genome Institute"/>
            <person name="Ke Y.-H."/>
            <person name="Bonito G."/>
            <person name="Liao H.-L."/>
            <person name="Looney B."/>
            <person name="Rojas-Flechas A."/>
            <person name="Nash J."/>
            <person name="Hameed K."/>
            <person name="Schadt C."/>
            <person name="Martin F."/>
            <person name="Crous P.W."/>
            <person name="Miettinen O."/>
            <person name="Magnuson J.K."/>
            <person name="Labbe J."/>
            <person name="Jacobson D."/>
            <person name="Doktycz M.J."/>
            <person name="Veneault-Fourrey C."/>
            <person name="Kuo A."/>
            <person name="Mondo S."/>
            <person name="Calhoun S."/>
            <person name="Riley R."/>
            <person name="Ohm R."/>
            <person name="LaButti K."/>
            <person name="Andreopoulos B."/>
            <person name="Pangilinan J."/>
            <person name="Nolan M."/>
            <person name="Tritt A."/>
            <person name="Clum A."/>
            <person name="Lipzen A."/>
            <person name="Daum C."/>
            <person name="Barry K."/>
            <person name="Grigoriev I.V."/>
            <person name="Vilgalys R."/>
        </authorList>
    </citation>
    <scope>NUCLEOTIDE SEQUENCE</scope>
    <source>
        <strain evidence="1">PMI_201</strain>
    </source>
</reference>
<gene>
    <name evidence="1" type="ORF">BGW36DRAFT_288166</name>
</gene>
<dbReference type="GeneID" id="70240843"/>
<organism evidence="1 2">
    <name type="scientific">Talaromyces proteolyticus</name>
    <dbReference type="NCBI Taxonomy" id="1131652"/>
    <lineage>
        <taxon>Eukaryota</taxon>
        <taxon>Fungi</taxon>
        <taxon>Dikarya</taxon>
        <taxon>Ascomycota</taxon>
        <taxon>Pezizomycotina</taxon>
        <taxon>Eurotiomycetes</taxon>
        <taxon>Eurotiomycetidae</taxon>
        <taxon>Eurotiales</taxon>
        <taxon>Trichocomaceae</taxon>
        <taxon>Talaromyces</taxon>
        <taxon>Talaromyces sect. Bacilispori</taxon>
    </lineage>
</organism>
<dbReference type="PANTHER" id="PTHR35204:SF1">
    <property type="entry name" value="ENTEROTOXIN"/>
    <property type="match status" value="1"/>
</dbReference>
<name>A0AAD4KYD9_9EURO</name>
<comment type="caution">
    <text evidence="1">The sequence shown here is derived from an EMBL/GenBank/DDBJ whole genome shotgun (WGS) entry which is preliminary data.</text>
</comment>